<dbReference type="Gene3D" id="3.40.50.300">
    <property type="entry name" value="P-loop containing nucleotide triphosphate hydrolases"/>
    <property type="match status" value="1"/>
</dbReference>
<evidence type="ECO:0000313" key="4">
    <source>
        <dbReference type="EMBL" id="CAB0010863.1"/>
    </source>
</evidence>
<dbReference type="Proteomes" id="UP000479000">
    <property type="component" value="Unassembled WGS sequence"/>
</dbReference>
<keyword evidence="1" id="KW-0067">ATP-binding</keyword>
<comment type="similarity">
    <text evidence="1">Belongs to the AAA ATPase family.</text>
</comment>
<organism evidence="4 5">
    <name type="scientific">Nesidiocoris tenuis</name>
    <dbReference type="NCBI Taxonomy" id="355587"/>
    <lineage>
        <taxon>Eukaryota</taxon>
        <taxon>Metazoa</taxon>
        <taxon>Ecdysozoa</taxon>
        <taxon>Arthropoda</taxon>
        <taxon>Hexapoda</taxon>
        <taxon>Insecta</taxon>
        <taxon>Pterygota</taxon>
        <taxon>Neoptera</taxon>
        <taxon>Paraneoptera</taxon>
        <taxon>Hemiptera</taxon>
        <taxon>Heteroptera</taxon>
        <taxon>Panheteroptera</taxon>
        <taxon>Cimicomorpha</taxon>
        <taxon>Miridae</taxon>
        <taxon>Dicyphina</taxon>
        <taxon>Nesidiocoris</taxon>
    </lineage>
</organism>
<dbReference type="InterPro" id="IPR003593">
    <property type="entry name" value="AAA+_ATPase"/>
</dbReference>
<dbReference type="InterPro" id="IPR003959">
    <property type="entry name" value="ATPase_AAA_core"/>
</dbReference>
<evidence type="ECO:0000256" key="2">
    <source>
        <dbReference type="SAM" id="MobiDB-lite"/>
    </source>
</evidence>
<dbReference type="GO" id="GO:0051013">
    <property type="term" value="P:microtubule severing"/>
    <property type="evidence" value="ECO:0007669"/>
    <property type="project" value="TreeGrafter"/>
</dbReference>
<dbReference type="Gene3D" id="1.10.8.60">
    <property type="match status" value="1"/>
</dbReference>
<feature type="compositionally biased region" description="Polar residues" evidence="2">
    <location>
        <begin position="174"/>
        <end position="183"/>
    </location>
</feature>
<dbReference type="OrthoDB" id="5334845at2759"/>
<dbReference type="SMART" id="SM00382">
    <property type="entry name" value="AAA"/>
    <property type="match status" value="1"/>
</dbReference>
<dbReference type="PANTHER" id="PTHR23074">
    <property type="entry name" value="AAA DOMAIN-CONTAINING"/>
    <property type="match status" value="1"/>
</dbReference>
<dbReference type="PROSITE" id="PS00674">
    <property type="entry name" value="AAA"/>
    <property type="match status" value="1"/>
</dbReference>
<dbReference type="PANTHER" id="PTHR23074:SF152">
    <property type="entry name" value="KATANIN P60 ATPASE-CONTAINING SUBUNIT A1"/>
    <property type="match status" value="1"/>
</dbReference>
<dbReference type="GO" id="GO:0016887">
    <property type="term" value="F:ATP hydrolysis activity"/>
    <property type="evidence" value="ECO:0007669"/>
    <property type="project" value="InterPro"/>
</dbReference>
<dbReference type="InterPro" id="IPR027417">
    <property type="entry name" value="P-loop_NTPase"/>
</dbReference>
<dbReference type="SUPFAM" id="SSF52540">
    <property type="entry name" value="P-loop containing nucleoside triphosphate hydrolases"/>
    <property type="match status" value="1"/>
</dbReference>
<protein>
    <recommendedName>
        <fullName evidence="3">AAA+ ATPase domain-containing protein</fullName>
    </recommendedName>
</protein>
<dbReference type="Pfam" id="PF00004">
    <property type="entry name" value="AAA"/>
    <property type="match status" value="1"/>
</dbReference>
<proteinExistence type="inferred from homology"/>
<dbReference type="EMBL" id="CADCXU010023359">
    <property type="protein sequence ID" value="CAB0010863.1"/>
    <property type="molecule type" value="Genomic_DNA"/>
</dbReference>
<dbReference type="FunFam" id="3.40.50.300:FF:000159">
    <property type="entry name" value="Katanin p60 ATPase-containing subunit A1"/>
    <property type="match status" value="1"/>
</dbReference>
<dbReference type="InterPro" id="IPR050304">
    <property type="entry name" value="MT-severing_AAA_ATPase"/>
</dbReference>
<dbReference type="GO" id="GO:0015630">
    <property type="term" value="C:microtubule cytoskeleton"/>
    <property type="evidence" value="ECO:0007669"/>
    <property type="project" value="TreeGrafter"/>
</dbReference>
<dbReference type="InterPro" id="IPR003960">
    <property type="entry name" value="ATPase_AAA_CS"/>
</dbReference>
<evidence type="ECO:0000259" key="3">
    <source>
        <dbReference type="SMART" id="SM00382"/>
    </source>
</evidence>
<evidence type="ECO:0000256" key="1">
    <source>
        <dbReference type="RuleBase" id="RU003651"/>
    </source>
</evidence>
<keyword evidence="1" id="KW-0547">Nucleotide-binding</keyword>
<dbReference type="AlphaFoldDB" id="A0A6H5HBY5"/>
<accession>A0A6H5HBY5</accession>
<gene>
    <name evidence="4" type="ORF">NTEN_LOCUS15856</name>
</gene>
<feature type="domain" description="AAA+ ATPase" evidence="3">
    <location>
        <begin position="318"/>
        <end position="457"/>
    </location>
</feature>
<feature type="compositionally biased region" description="Basic residues" evidence="2">
    <location>
        <begin position="201"/>
        <end position="210"/>
    </location>
</feature>
<dbReference type="GO" id="GO:0005524">
    <property type="term" value="F:ATP binding"/>
    <property type="evidence" value="ECO:0007669"/>
    <property type="project" value="UniProtKB-KW"/>
</dbReference>
<reference evidence="4 5" key="1">
    <citation type="submission" date="2020-02" db="EMBL/GenBank/DDBJ databases">
        <authorList>
            <person name="Ferguson B K."/>
        </authorList>
    </citation>
    <scope>NUCLEOTIDE SEQUENCE [LARGE SCALE GENOMIC DNA]</scope>
</reference>
<evidence type="ECO:0000313" key="5">
    <source>
        <dbReference type="Proteomes" id="UP000479000"/>
    </source>
</evidence>
<keyword evidence="5" id="KW-1185">Reference proteome</keyword>
<name>A0A6H5HBY5_9HEMI</name>
<feature type="region of interest" description="Disordered" evidence="2">
    <location>
        <begin position="161"/>
        <end position="261"/>
    </location>
</feature>
<feature type="compositionally biased region" description="Basic and acidic residues" evidence="2">
    <location>
        <begin position="218"/>
        <end position="229"/>
    </location>
</feature>
<feature type="compositionally biased region" description="Basic and acidic residues" evidence="2">
    <location>
        <begin position="242"/>
        <end position="258"/>
    </location>
</feature>
<sequence>MNIVQPWSRARKHLQFTYTFTLQGLTFHNLTEHRQIEGALRDHLGIGGGISYKTKPSRVCCVKNDILEGQFNLCSYPLYPLSPSTLLMPPSREDFWVRVLSRSSRSQYCLYGIFGMGPKLFGGLHDDEIAANHRTFCALRQLSQMQIGPLAVQASMPMPSVVNRRQDPTPLESEVSSLCNSVPKTKDNVPMMGVSGTNSYRNRRSSRSLTKKSSNGSQDEKLEDVKKDIGNSSGDVSESGEFDDHQHSQRSNSKDEKSFQPLGYETHLVETLEKDILQKDPNVKWSQVAGLMEAKSVLQEAMVLPLLLPEFFKGIRRPWKGVLMVGPPGTGKTMLAKAVATECGTTFFNVSSSTLTSKYRGESEKLVRLLFEMARFYAPSTIFIDEIDSLCSQRGTDSEHEASRRFKAELLIQMDGINSISGEEKIIMVLAATNHPWDIDEAFRRRFEKRIFIPLPDDETRIALLKLCLKNLELEPTVDYNEISTRLEGYTCSDIINVCR</sequence>